<keyword evidence="7 11" id="KW-0378">Hydrolase</keyword>
<sequence length="983" mass="108834">MMGITMSTSQEEILWTCSECTLDNKSNNDVCKACGHKRAENNTYWICRTCGVKNPEGNSRCSGCKCARTQAIESSASTLNGVHNLFRRVVGGKKPWSCVKCTLENPSSIEKCTACGNPKEDIVIPDPDDEELHSSGLPSRSNRQNEYSSSEGQSQRAQERLYPNLEIEIPKIDVDTHVAQQSPELIVKCPKCRTLLLDNVGLCCTVCGTRCEDEGFKPRPFPSSSIASTPESTPPSIPGMWNCPSCTFTNENSRLNCEMCDTKKAAGSTGFETADNIVPRGVCPSSINEPSTSGMGAAHVWKCTSCTFHNSQTSLVCEVCGKNKEETTDSPQSIEDSAEDSFPSFSPTRITFQRQTSMSVESRRKRDENYAKEQWNRITKYCKKLGIPFVDDSFPPAAKSLYLRPRHSDHPRVTQWLRPDEIDNFSHERKKLPWAVFRNPRPSDIMQGVLGDCWFLSSLAVLAERPDLLEKILVTREVCEEGVYQLRLCKDGKWTIILVDDLLPCNDRGNLVYSQAHRRQLWVPLMEKAMAKLHGSYEALSAGRSIEGLETLTGAPCESIMLHKQPSSSTGEGEDIDVDMIWVKLLSSRTAGFLMGASCGGDSKPEEEATFNNVGLQTHHAYSVLDVKDVHGHRLLRLRNPWGRFSWKGEWSDASSIWTPELRHELMAHGAEEGVFWISLADFMNYFDSVDVCKIREDWADVRVTGCFPPFALGPAKVAMATVFAPTELDLCLFQAGIRGVAENKRSPLDLLIVVCRSTAAGDSSPKPVSFVMRSKRQVKSSVMCSGILEEGTYMIVCTAFNHWTISSDRELADPELIKAVTDEDSFPSYVLAIHSSRAVLVEQVPMPENCLADFMLDVVIKNGKTHGGISGVTCYFLAKGMAGLIVVAENRRPNHHLYVDCDCSESFNIVSTRGSLVVADSVPPLHRQVLILLTQLEGADGFAVSHKLSFRVMENNGFGSYGSHHIPPLSPLTAGLHRARPL</sequence>
<dbReference type="GO" id="GO:0005737">
    <property type="term" value="C:cytoplasm"/>
    <property type="evidence" value="ECO:0007669"/>
    <property type="project" value="TreeGrafter"/>
</dbReference>
<dbReference type="InParanoid" id="A0A6P8HEN2"/>
<feature type="domain" description="RanBP2-type" evidence="14">
    <location>
        <begin position="40"/>
        <end position="70"/>
    </location>
</feature>
<dbReference type="InterPro" id="IPR001300">
    <property type="entry name" value="Peptidase_C2_calpain_cat"/>
</dbReference>
<dbReference type="PANTHER" id="PTHR10183">
    <property type="entry name" value="CALPAIN"/>
    <property type="match status" value="1"/>
</dbReference>
<evidence type="ECO:0000256" key="5">
    <source>
        <dbReference type="ARBA" id="ARBA00022737"/>
    </source>
</evidence>
<proteinExistence type="inferred from homology"/>
<feature type="active site" evidence="10 11">
    <location>
        <position position="620"/>
    </location>
</feature>
<keyword evidence="8 11" id="KW-0788">Thiol protease</keyword>
<feature type="active site" evidence="10 11">
    <location>
        <position position="453"/>
    </location>
</feature>
<dbReference type="SUPFAM" id="SSF90209">
    <property type="entry name" value="Ran binding protein zinc finger-like"/>
    <property type="match status" value="3"/>
</dbReference>
<reference evidence="17" key="1">
    <citation type="submission" date="2025-08" db="UniProtKB">
        <authorList>
            <consortium name="RefSeq"/>
        </authorList>
    </citation>
    <scope>IDENTIFICATION</scope>
    <source>
        <tissue evidence="17">Tentacle</tissue>
    </source>
</reference>
<dbReference type="PROSITE" id="PS50203">
    <property type="entry name" value="CALPAIN_CAT"/>
    <property type="match status" value="1"/>
</dbReference>
<dbReference type="GO" id="GO:0008270">
    <property type="term" value="F:zinc ion binding"/>
    <property type="evidence" value="ECO:0007669"/>
    <property type="project" value="UniProtKB-KW"/>
</dbReference>
<evidence type="ECO:0000256" key="8">
    <source>
        <dbReference type="ARBA" id="ARBA00022807"/>
    </source>
</evidence>
<dbReference type="GeneID" id="116288388"/>
<dbReference type="Gene3D" id="2.30.30.380">
    <property type="entry name" value="Zn-finger domain of Sec23/24"/>
    <property type="match status" value="2"/>
</dbReference>
<dbReference type="GO" id="GO:0006508">
    <property type="term" value="P:proteolysis"/>
    <property type="evidence" value="ECO:0007669"/>
    <property type="project" value="UniProtKB-KW"/>
</dbReference>
<feature type="region of interest" description="Disordered" evidence="13">
    <location>
        <begin position="326"/>
        <end position="348"/>
    </location>
</feature>
<evidence type="ECO:0000313" key="17">
    <source>
        <dbReference type="RefSeq" id="XP_031551035.1"/>
    </source>
</evidence>
<dbReference type="InterPro" id="IPR001876">
    <property type="entry name" value="Znf_RanBP2"/>
</dbReference>
<keyword evidence="6 12" id="KW-0863">Zinc-finger</keyword>
<dbReference type="Proteomes" id="UP000515163">
    <property type="component" value="Unplaced"/>
</dbReference>
<dbReference type="SMART" id="SM00230">
    <property type="entry name" value="CysPc"/>
    <property type="match status" value="1"/>
</dbReference>
<protein>
    <submittedName>
        <fullName evidence="17">Calpain-15-like</fullName>
    </submittedName>
</protein>
<dbReference type="InterPro" id="IPR038765">
    <property type="entry name" value="Papain-like_cys_pep_sf"/>
</dbReference>
<dbReference type="FunCoup" id="A0A6P8HEN2">
    <property type="interactions" value="671"/>
</dbReference>
<evidence type="ECO:0000256" key="3">
    <source>
        <dbReference type="ARBA" id="ARBA00022670"/>
    </source>
</evidence>
<dbReference type="PROSITE" id="PS01358">
    <property type="entry name" value="ZF_RANBP2_1"/>
    <property type="match status" value="5"/>
</dbReference>
<gene>
    <name evidence="17" type="primary">LOC116288388</name>
</gene>
<keyword evidence="16" id="KW-1185">Reference proteome</keyword>
<dbReference type="InterPro" id="IPR022684">
    <property type="entry name" value="Calpain_cysteine_protease"/>
</dbReference>
<evidence type="ECO:0000256" key="10">
    <source>
        <dbReference type="PIRSR" id="PIRSR622684-1"/>
    </source>
</evidence>
<evidence type="ECO:0000256" key="1">
    <source>
        <dbReference type="ARBA" id="ARBA00007623"/>
    </source>
</evidence>
<dbReference type="AlphaFoldDB" id="A0A6P8HEN2"/>
<dbReference type="RefSeq" id="XP_031551035.1">
    <property type="nucleotide sequence ID" value="XM_031695175.1"/>
</dbReference>
<evidence type="ECO:0000259" key="15">
    <source>
        <dbReference type="PROSITE" id="PS50203"/>
    </source>
</evidence>
<keyword evidence="2" id="KW-0597">Phosphoprotein</keyword>
<dbReference type="OrthoDB" id="424753at2759"/>
<feature type="compositionally biased region" description="Polar residues" evidence="13">
    <location>
        <begin position="136"/>
        <end position="156"/>
    </location>
</feature>
<dbReference type="FunFam" id="3.90.70.10:FF:000010">
    <property type="entry name" value="Calpain 15"/>
    <property type="match status" value="1"/>
</dbReference>
<dbReference type="Gene3D" id="4.10.1060.10">
    <property type="entry name" value="Zinc finger, RanBP2-type"/>
    <property type="match status" value="1"/>
</dbReference>
<dbReference type="SMART" id="SM00547">
    <property type="entry name" value="ZnF_RBZ"/>
    <property type="match status" value="5"/>
</dbReference>
<dbReference type="PANTHER" id="PTHR10183:SF382">
    <property type="entry name" value="CALPAIN-15"/>
    <property type="match status" value="1"/>
</dbReference>
<evidence type="ECO:0000256" key="2">
    <source>
        <dbReference type="ARBA" id="ARBA00022553"/>
    </source>
</evidence>
<dbReference type="PROSITE" id="PS00139">
    <property type="entry name" value="THIOL_PROTEASE_CYS"/>
    <property type="match status" value="1"/>
</dbReference>
<evidence type="ECO:0000256" key="11">
    <source>
        <dbReference type="PROSITE-ProRule" id="PRU00239"/>
    </source>
</evidence>
<dbReference type="GO" id="GO:0004198">
    <property type="term" value="F:calcium-dependent cysteine-type endopeptidase activity"/>
    <property type="evidence" value="ECO:0007669"/>
    <property type="project" value="InterPro"/>
</dbReference>
<evidence type="ECO:0000256" key="12">
    <source>
        <dbReference type="PROSITE-ProRule" id="PRU00322"/>
    </source>
</evidence>
<feature type="active site" evidence="10 11">
    <location>
        <position position="640"/>
    </location>
</feature>
<name>A0A6P8HEN2_ACTTE</name>
<dbReference type="InterPro" id="IPR036443">
    <property type="entry name" value="Znf_RanBP2_sf"/>
</dbReference>
<dbReference type="KEGG" id="aten:116288388"/>
<feature type="domain" description="RanBP2-type" evidence="14">
    <location>
        <begin position="90"/>
        <end position="121"/>
    </location>
</feature>
<feature type="domain" description="RanBP2-type" evidence="14">
    <location>
        <begin position="292"/>
        <end position="326"/>
    </location>
</feature>
<keyword evidence="5" id="KW-0677">Repeat</keyword>
<evidence type="ECO:0000259" key="14">
    <source>
        <dbReference type="PROSITE" id="PS50199"/>
    </source>
</evidence>
<keyword evidence="3 11" id="KW-0645">Protease</keyword>
<dbReference type="PROSITE" id="PS50199">
    <property type="entry name" value="ZF_RANBP2_2"/>
    <property type="match status" value="5"/>
</dbReference>
<accession>A0A6P8HEN2</accession>
<dbReference type="InterPro" id="IPR000169">
    <property type="entry name" value="Pept_cys_AS"/>
</dbReference>
<dbReference type="PRINTS" id="PR00704">
    <property type="entry name" value="CALPAIN"/>
</dbReference>
<evidence type="ECO:0000256" key="6">
    <source>
        <dbReference type="ARBA" id="ARBA00022771"/>
    </source>
</evidence>
<keyword evidence="4" id="KW-0479">Metal-binding</keyword>
<keyword evidence="9" id="KW-0862">Zinc</keyword>
<comment type="similarity">
    <text evidence="1">Belongs to the peptidase C2 family.</text>
</comment>
<feature type="domain" description="Calpain catalytic" evidence="15">
    <location>
        <begin position="388"/>
        <end position="696"/>
    </location>
</feature>
<feature type="domain" description="RanBP2-type" evidence="14">
    <location>
        <begin position="10"/>
        <end position="40"/>
    </location>
</feature>
<feature type="region of interest" description="Disordered" evidence="13">
    <location>
        <begin position="125"/>
        <end position="158"/>
    </location>
</feature>
<evidence type="ECO:0000256" key="13">
    <source>
        <dbReference type="SAM" id="MobiDB-lite"/>
    </source>
</evidence>
<evidence type="ECO:0000256" key="7">
    <source>
        <dbReference type="ARBA" id="ARBA00022801"/>
    </source>
</evidence>
<dbReference type="CDD" id="cd00044">
    <property type="entry name" value="CysPc"/>
    <property type="match status" value="1"/>
</dbReference>
<dbReference type="Gene3D" id="3.90.70.10">
    <property type="entry name" value="Cysteine proteinases"/>
    <property type="match status" value="1"/>
</dbReference>
<dbReference type="SUPFAM" id="SSF54001">
    <property type="entry name" value="Cysteine proteinases"/>
    <property type="match status" value="1"/>
</dbReference>
<feature type="domain" description="RanBP2-type" evidence="14">
    <location>
        <begin position="237"/>
        <end position="266"/>
    </location>
</feature>
<evidence type="ECO:0000256" key="9">
    <source>
        <dbReference type="ARBA" id="ARBA00022833"/>
    </source>
</evidence>
<evidence type="ECO:0000313" key="16">
    <source>
        <dbReference type="Proteomes" id="UP000515163"/>
    </source>
</evidence>
<evidence type="ECO:0000256" key="4">
    <source>
        <dbReference type="ARBA" id="ARBA00022723"/>
    </source>
</evidence>
<dbReference type="Pfam" id="PF00648">
    <property type="entry name" value="Peptidase_C2"/>
    <property type="match status" value="1"/>
</dbReference>
<organism evidence="16 17">
    <name type="scientific">Actinia tenebrosa</name>
    <name type="common">Australian red waratah sea anemone</name>
    <dbReference type="NCBI Taxonomy" id="6105"/>
    <lineage>
        <taxon>Eukaryota</taxon>
        <taxon>Metazoa</taxon>
        <taxon>Cnidaria</taxon>
        <taxon>Anthozoa</taxon>
        <taxon>Hexacorallia</taxon>
        <taxon>Actiniaria</taxon>
        <taxon>Actiniidae</taxon>
        <taxon>Actinia</taxon>
    </lineage>
</organism>
<dbReference type="Pfam" id="PF00641">
    <property type="entry name" value="Zn_ribbon_RanBP"/>
    <property type="match status" value="3"/>
</dbReference>